<comment type="caution">
    <text evidence="3">The sequence shown here is derived from an EMBL/GenBank/DDBJ whole genome shotgun (WGS) entry which is preliminary data.</text>
</comment>
<organism evidence="3 4">
    <name type="scientific">Algoriphagus sediminis</name>
    <dbReference type="NCBI Taxonomy" id="3057113"/>
    <lineage>
        <taxon>Bacteria</taxon>
        <taxon>Pseudomonadati</taxon>
        <taxon>Bacteroidota</taxon>
        <taxon>Cytophagia</taxon>
        <taxon>Cytophagales</taxon>
        <taxon>Cyclobacteriaceae</taxon>
        <taxon>Algoriphagus</taxon>
    </lineage>
</organism>
<evidence type="ECO:0000313" key="3">
    <source>
        <dbReference type="EMBL" id="MDN3202703.1"/>
    </source>
</evidence>
<dbReference type="EMBL" id="JAUEPH010000001">
    <property type="protein sequence ID" value="MDN3202703.1"/>
    <property type="molecule type" value="Genomic_DNA"/>
</dbReference>
<dbReference type="Pfam" id="PF11127">
    <property type="entry name" value="YgaP-like_TM"/>
    <property type="match status" value="1"/>
</dbReference>
<feature type="transmembrane region" description="Helical" evidence="1">
    <location>
        <begin position="12"/>
        <end position="29"/>
    </location>
</feature>
<keyword evidence="1" id="KW-0812">Transmembrane</keyword>
<evidence type="ECO:0000259" key="2">
    <source>
        <dbReference type="Pfam" id="PF11127"/>
    </source>
</evidence>
<evidence type="ECO:0000313" key="4">
    <source>
        <dbReference type="Proteomes" id="UP001171916"/>
    </source>
</evidence>
<accession>A0ABT7Y854</accession>
<proteinExistence type="predicted"/>
<reference evidence="3" key="1">
    <citation type="submission" date="2023-06" db="EMBL/GenBank/DDBJ databases">
        <title>Robiginitalea aurantiacus sp. nov. and Algoriphagus sediminis sp. nov., isolated from coastal sediment.</title>
        <authorList>
            <person name="Zhou Z.Y."/>
            <person name="An J."/>
            <person name="Jia Y.W."/>
            <person name="Du Z.J."/>
        </authorList>
    </citation>
    <scope>NUCLEOTIDE SEQUENCE</scope>
    <source>
        <strain evidence="3">C2-7</strain>
    </source>
</reference>
<dbReference type="Proteomes" id="UP001171916">
    <property type="component" value="Unassembled WGS sequence"/>
</dbReference>
<keyword evidence="1" id="KW-1133">Transmembrane helix</keyword>
<dbReference type="RefSeq" id="WP_289998261.1">
    <property type="nucleotide sequence ID" value="NZ_JAUEPH010000001.1"/>
</dbReference>
<keyword evidence="4" id="KW-1185">Reference proteome</keyword>
<sequence>MKKNMGSLDRGLRLFVAAVLVILFFSGQISGVLGIIGLVLAGVFILTSLVSFCPLYVALGLKTSKN</sequence>
<evidence type="ECO:0000256" key="1">
    <source>
        <dbReference type="SAM" id="Phobius"/>
    </source>
</evidence>
<dbReference type="InterPro" id="IPR021309">
    <property type="entry name" value="YgaP-like_TM"/>
</dbReference>
<gene>
    <name evidence="3" type="ORF">QVH07_01025</name>
</gene>
<name>A0ABT7Y854_9BACT</name>
<protein>
    <submittedName>
        <fullName evidence="3">DUF2892 domain-containing protein</fullName>
    </submittedName>
</protein>
<feature type="domain" description="Inner membrane protein YgaP-like transmembrane" evidence="2">
    <location>
        <begin position="1"/>
        <end position="65"/>
    </location>
</feature>
<keyword evidence="1" id="KW-0472">Membrane</keyword>
<feature type="transmembrane region" description="Helical" evidence="1">
    <location>
        <begin position="35"/>
        <end position="59"/>
    </location>
</feature>